<dbReference type="Proteomes" id="UP000236333">
    <property type="component" value="Unassembled WGS sequence"/>
</dbReference>
<keyword evidence="2" id="KW-0812">Transmembrane</keyword>
<protein>
    <submittedName>
        <fullName evidence="4">Putative calcium-transporting ATPase</fullName>
    </submittedName>
</protein>
<dbReference type="Gene3D" id="2.70.150.10">
    <property type="entry name" value="Calcium-transporting ATPase, cytoplasmic transduction domain A"/>
    <property type="match status" value="1"/>
</dbReference>
<dbReference type="SMART" id="SM00831">
    <property type="entry name" value="Cation_ATPase_N"/>
    <property type="match status" value="1"/>
</dbReference>
<evidence type="ECO:0000256" key="2">
    <source>
        <dbReference type="SAM" id="Phobius"/>
    </source>
</evidence>
<keyword evidence="2" id="KW-1133">Transmembrane helix</keyword>
<feature type="domain" description="Cation-transporting P-type ATPase N-terminal" evidence="3">
    <location>
        <begin position="72"/>
        <end position="146"/>
    </location>
</feature>
<comment type="caution">
    <text evidence="4">The sequence shown here is derived from an EMBL/GenBank/DDBJ whole genome shotgun (WGS) entry which is preliminary data.</text>
</comment>
<feature type="region of interest" description="Disordered" evidence="1">
    <location>
        <begin position="1"/>
        <end position="23"/>
    </location>
</feature>
<dbReference type="OrthoDB" id="116380at2759"/>
<keyword evidence="5" id="KW-1185">Reference proteome</keyword>
<dbReference type="InterPro" id="IPR023298">
    <property type="entry name" value="ATPase_P-typ_TM_dom_sf"/>
</dbReference>
<dbReference type="Gene3D" id="3.40.50.1000">
    <property type="entry name" value="HAD superfamily/HAD-like"/>
    <property type="match status" value="1"/>
</dbReference>
<feature type="transmembrane region" description="Helical" evidence="2">
    <location>
        <begin position="480"/>
        <end position="500"/>
    </location>
</feature>
<evidence type="ECO:0000313" key="4">
    <source>
        <dbReference type="EMBL" id="PNH08520.1"/>
    </source>
</evidence>
<accession>A0A2J8A7Q9</accession>
<dbReference type="EMBL" id="PGGS01000126">
    <property type="protein sequence ID" value="PNH08520.1"/>
    <property type="molecule type" value="Genomic_DNA"/>
</dbReference>
<dbReference type="InterPro" id="IPR023214">
    <property type="entry name" value="HAD_sf"/>
</dbReference>
<organism evidence="4 5">
    <name type="scientific">Tetrabaena socialis</name>
    <dbReference type="NCBI Taxonomy" id="47790"/>
    <lineage>
        <taxon>Eukaryota</taxon>
        <taxon>Viridiplantae</taxon>
        <taxon>Chlorophyta</taxon>
        <taxon>core chlorophytes</taxon>
        <taxon>Chlorophyceae</taxon>
        <taxon>CS clade</taxon>
        <taxon>Chlamydomonadales</taxon>
        <taxon>Tetrabaenaceae</taxon>
        <taxon>Tetrabaena</taxon>
    </lineage>
</organism>
<keyword evidence="2" id="KW-0472">Membrane</keyword>
<dbReference type="PANTHER" id="PTHR42861">
    <property type="entry name" value="CALCIUM-TRANSPORTING ATPASE"/>
    <property type="match status" value="1"/>
</dbReference>
<dbReference type="SUPFAM" id="SSF81665">
    <property type="entry name" value="Calcium ATPase, transmembrane domain M"/>
    <property type="match status" value="1"/>
</dbReference>
<feature type="transmembrane region" description="Helical" evidence="2">
    <location>
        <begin position="154"/>
        <end position="173"/>
    </location>
</feature>
<dbReference type="Pfam" id="PF00690">
    <property type="entry name" value="Cation_ATPase_N"/>
    <property type="match status" value="1"/>
</dbReference>
<sequence>MPSHEGTTGTGLGTKSAGLGTKSASLPKSTGLAVASRHATLNKQSVISLVKKSLALTSTQVDSESELPDGAPWWSLSGDGVVQELCSSTSSGLTSEDAARRLKEFGPNKLSEVEKPGFFKKLWHHLNNIIIWLLLAAAVVKLITSLTSLPTGALQSWAEFGLILVVVAVNTAIGMVQEGRAEKAADAIKAMLSPNALVLRDGQQAIIPAADLVPGAGRSGVTGEITSGEQGGANRAELPAGVDPGSLSAGGLVRSQPFLAMVMLLAILDPPREEAVAAIKVAHAAGITVKMITAAAAAAGATVPTAAVAAVAASRPGASAGVCGGGKSAPRSVGGAENGGGGGGGIGAHNPRPAAAPGGCCWLLPLGAWPLGGSGAEDGDMGWSRSGWICSGCSVSGGGGAAAAAAPPAPGALDPHAPAHEGCCSGGCCSGGGGGASDGWGGGATGGGMKSGRCSAGGAAEPAARSAGLKPSPCCSCRKAWCIVCSAAAAAAAAAALLAAPPAAVMLANWQ</sequence>
<feature type="transmembrane region" description="Helical" evidence="2">
    <location>
        <begin position="129"/>
        <end position="148"/>
    </location>
</feature>
<dbReference type="InterPro" id="IPR004014">
    <property type="entry name" value="ATPase_P-typ_cation-transptr_N"/>
</dbReference>
<reference evidence="4 5" key="1">
    <citation type="journal article" date="2017" name="Mol. Biol. Evol.">
        <title>The 4-celled Tetrabaena socialis nuclear genome reveals the essential components for genetic control of cell number at the origin of multicellularity in the volvocine lineage.</title>
        <authorList>
            <person name="Featherston J."/>
            <person name="Arakaki Y."/>
            <person name="Hanschen E.R."/>
            <person name="Ferris P.J."/>
            <person name="Michod R.E."/>
            <person name="Olson B.J.S.C."/>
            <person name="Nozaki H."/>
            <person name="Durand P.M."/>
        </authorList>
    </citation>
    <scope>NUCLEOTIDE SEQUENCE [LARGE SCALE GENOMIC DNA]</scope>
    <source>
        <strain evidence="4 5">NIES-571</strain>
    </source>
</reference>
<dbReference type="Gene3D" id="1.20.1110.10">
    <property type="entry name" value="Calcium-transporting ATPase, transmembrane domain"/>
    <property type="match status" value="1"/>
</dbReference>
<gene>
    <name evidence="4" type="ORF">TSOC_004929</name>
</gene>
<evidence type="ECO:0000259" key="3">
    <source>
        <dbReference type="SMART" id="SM00831"/>
    </source>
</evidence>
<evidence type="ECO:0000313" key="5">
    <source>
        <dbReference type="Proteomes" id="UP000236333"/>
    </source>
</evidence>
<name>A0A2J8A7Q9_9CHLO</name>
<proteinExistence type="predicted"/>
<dbReference type="AlphaFoldDB" id="A0A2J8A7Q9"/>
<evidence type="ECO:0000256" key="1">
    <source>
        <dbReference type="SAM" id="MobiDB-lite"/>
    </source>
</evidence>